<dbReference type="Proteomes" id="UP000054217">
    <property type="component" value="Unassembled WGS sequence"/>
</dbReference>
<feature type="region of interest" description="Disordered" evidence="1">
    <location>
        <begin position="33"/>
        <end position="81"/>
    </location>
</feature>
<organism evidence="2 3">
    <name type="scientific">Pisolithus tinctorius Marx 270</name>
    <dbReference type="NCBI Taxonomy" id="870435"/>
    <lineage>
        <taxon>Eukaryota</taxon>
        <taxon>Fungi</taxon>
        <taxon>Dikarya</taxon>
        <taxon>Basidiomycota</taxon>
        <taxon>Agaricomycotina</taxon>
        <taxon>Agaricomycetes</taxon>
        <taxon>Agaricomycetidae</taxon>
        <taxon>Boletales</taxon>
        <taxon>Sclerodermatineae</taxon>
        <taxon>Pisolithaceae</taxon>
        <taxon>Pisolithus</taxon>
    </lineage>
</organism>
<name>A0A0C3JXY4_PISTI</name>
<dbReference type="InParanoid" id="A0A0C3JXY4"/>
<reference evidence="2 3" key="1">
    <citation type="submission" date="2014-04" db="EMBL/GenBank/DDBJ databases">
        <authorList>
            <consortium name="DOE Joint Genome Institute"/>
            <person name="Kuo A."/>
            <person name="Kohler A."/>
            <person name="Costa M.D."/>
            <person name="Nagy L.G."/>
            <person name="Floudas D."/>
            <person name="Copeland A."/>
            <person name="Barry K.W."/>
            <person name="Cichocki N."/>
            <person name="Veneault-Fourrey C."/>
            <person name="LaButti K."/>
            <person name="Lindquist E.A."/>
            <person name="Lipzen A."/>
            <person name="Lundell T."/>
            <person name="Morin E."/>
            <person name="Murat C."/>
            <person name="Sun H."/>
            <person name="Tunlid A."/>
            <person name="Henrissat B."/>
            <person name="Grigoriev I.V."/>
            <person name="Hibbett D.S."/>
            <person name="Martin F."/>
            <person name="Nordberg H.P."/>
            <person name="Cantor M.N."/>
            <person name="Hua S.X."/>
        </authorList>
    </citation>
    <scope>NUCLEOTIDE SEQUENCE [LARGE SCALE GENOMIC DNA]</scope>
    <source>
        <strain evidence="2 3">Marx 270</strain>
    </source>
</reference>
<dbReference type="HOGENOM" id="CLU_2400579_0_0_1"/>
<reference evidence="3" key="2">
    <citation type="submission" date="2015-01" db="EMBL/GenBank/DDBJ databases">
        <title>Evolutionary Origins and Diversification of the Mycorrhizal Mutualists.</title>
        <authorList>
            <consortium name="DOE Joint Genome Institute"/>
            <consortium name="Mycorrhizal Genomics Consortium"/>
            <person name="Kohler A."/>
            <person name="Kuo A."/>
            <person name="Nagy L.G."/>
            <person name="Floudas D."/>
            <person name="Copeland A."/>
            <person name="Barry K.W."/>
            <person name="Cichocki N."/>
            <person name="Veneault-Fourrey C."/>
            <person name="LaButti K."/>
            <person name="Lindquist E.A."/>
            <person name="Lipzen A."/>
            <person name="Lundell T."/>
            <person name="Morin E."/>
            <person name="Murat C."/>
            <person name="Riley R."/>
            <person name="Ohm R."/>
            <person name="Sun H."/>
            <person name="Tunlid A."/>
            <person name="Henrissat B."/>
            <person name="Grigoriev I.V."/>
            <person name="Hibbett D.S."/>
            <person name="Martin F."/>
        </authorList>
    </citation>
    <scope>NUCLEOTIDE SEQUENCE [LARGE SCALE GENOMIC DNA]</scope>
    <source>
        <strain evidence="3">Marx 270</strain>
    </source>
</reference>
<accession>A0A0C3JXY4</accession>
<keyword evidence="3" id="KW-1185">Reference proteome</keyword>
<proteinExistence type="predicted"/>
<evidence type="ECO:0000313" key="2">
    <source>
        <dbReference type="EMBL" id="KIO13998.1"/>
    </source>
</evidence>
<evidence type="ECO:0000313" key="3">
    <source>
        <dbReference type="Proteomes" id="UP000054217"/>
    </source>
</evidence>
<dbReference type="AlphaFoldDB" id="A0A0C3JXY4"/>
<sequence length="93" mass="10041">MSNGYARFDAQDVSGTALHSYLGAEGAMSHLKALSGERTGREGAPMEAGDRVDEGDTSIRPLDSVKGNRYRVKTTSSAPRTPRHFLPHILSIL</sequence>
<evidence type="ECO:0000256" key="1">
    <source>
        <dbReference type="SAM" id="MobiDB-lite"/>
    </source>
</evidence>
<gene>
    <name evidence="2" type="ORF">M404DRAFT_992262</name>
</gene>
<dbReference type="EMBL" id="KN831945">
    <property type="protein sequence ID" value="KIO13998.1"/>
    <property type="molecule type" value="Genomic_DNA"/>
</dbReference>
<protein>
    <submittedName>
        <fullName evidence="2">Uncharacterized protein</fullName>
    </submittedName>
</protein>